<dbReference type="EMBL" id="JAAGWY010000001">
    <property type="protein sequence ID" value="NEN04722.1"/>
    <property type="molecule type" value="Genomic_DNA"/>
</dbReference>
<evidence type="ECO:0000313" key="2">
    <source>
        <dbReference type="Proteomes" id="UP000474967"/>
    </source>
</evidence>
<name>A0A6L9XTJ1_9MICO</name>
<dbReference type="RefSeq" id="WP_163287822.1">
    <property type="nucleotide sequence ID" value="NZ_JAAGWY010000001.1"/>
</dbReference>
<sequence length="161" mass="17483">MDGTLSIHGDLAVLSGLAEKINAWVADAVATEVEPDAWGGWTIDTMIVLLERLHPWQLLLTSFMARGNGQRSDNEVREKFAIGDSGLRGQTGPISKHILKMKAAGIIPGDASYLVRVDRTTQPAMFVTPADLVPIVQVALSRPAIERALDEARKSQGLDER</sequence>
<accession>A0A6L9XTJ1</accession>
<gene>
    <name evidence="1" type="ORF">G3T36_02455</name>
</gene>
<dbReference type="Proteomes" id="UP000474967">
    <property type="component" value="Unassembled WGS sequence"/>
</dbReference>
<comment type="caution">
    <text evidence="1">The sequence shown here is derived from an EMBL/GenBank/DDBJ whole genome shotgun (WGS) entry which is preliminary data.</text>
</comment>
<organism evidence="1 2">
    <name type="scientific">Leifsonia tongyongensis</name>
    <dbReference type="NCBI Taxonomy" id="1268043"/>
    <lineage>
        <taxon>Bacteria</taxon>
        <taxon>Bacillati</taxon>
        <taxon>Actinomycetota</taxon>
        <taxon>Actinomycetes</taxon>
        <taxon>Micrococcales</taxon>
        <taxon>Microbacteriaceae</taxon>
        <taxon>Leifsonia</taxon>
    </lineage>
</organism>
<evidence type="ECO:0000313" key="1">
    <source>
        <dbReference type="EMBL" id="NEN04722.1"/>
    </source>
</evidence>
<protein>
    <submittedName>
        <fullName evidence="1">Uncharacterized protein</fullName>
    </submittedName>
</protein>
<keyword evidence="2" id="KW-1185">Reference proteome</keyword>
<reference evidence="1 2" key="1">
    <citation type="journal article" date="2014" name="J. Microbiol.">
        <title>Diaminobutyricibacter tongyongensis gen. nov., sp. nov. and Homoserinibacter gongjuensis gen. nov., sp. nov. belong to the family Microbacteriaceae.</title>
        <authorList>
            <person name="Kim S.J."/>
            <person name="Ahn J.H."/>
            <person name="Weon H.Y."/>
            <person name="Hamada M."/>
            <person name="Suzuki K."/>
            <person name="Kwon S.W."/>
        </authorList>
    </citation>
    <scope>NUCLEOTIDE SEQUENCE [LARGE SCALE GENOMIC DNA]</scope>
    <source>
        <strain evidence="1 2">NBRC 108724</strain>
    </source>
</reference>
<dbReference type="AlphaFoldDB" id="A0A6L9XTJ1"/>
<proteinExistence type="predicted"/>